<dbReference type="Pfam" id="PF00550">
    <property type="entry name" value="PP-binding"/>
    <property type="match status" value="1"/>
</dbReference>
<dbReference type="Gene3D" id="1.10.1200.10">
    <property type="entry name" value="ACP-like"/>
    <property type="match status" value="1"/>
</dbReference>
<dbReference type="InterPro" id="IPR020806">
    <property type="entry name" value="PKS_PP-bd"/>
</dbReference>
<dbReference type="Gene3D" id="3.40.50.12780">
    <property type="entry name" value="N-terminal domain of ligase-like"/>
    <property type="match status" value="1"/>
</dbReference>
<dbReference type="CDD" id="cd05930">
    <property type="entry name" value="A_NRPS"/>
    <property type="match status" value="1"/>
</dbReference>
<dbReference type="PATRIC" id="fig|1393735.3.peg.1299"/>
<dbReference type="GO" id="GO:0031177">
    <property type="term" value="F:phosphopantetheine binding"/>
    <property type="evidence" value="ECO:0007669"/>
    <property type="project" value="InterPro"/>
</dbReference>
<evidence type="ECO:0000256" key="2">
    <source>
        <dbReference type="ARBA" id="ARBA00022553"/>
    </source>
</evidence>
<dbReference type="SUPFAM" id="SSF47336">
    <property type="entry name" value="ACP-like"/>
    <property type="match status" value="1"/>
</dbReference>
<keyword evidence="1" id="KW-0596">Phosphopantetheine</keyword>
<evidence type="ECO:0000259" key="3">
    <source>
        <dbReference type="PROSITE" id="PS50075"/>
    </source>
</evidence>
<dbReference type="GO" id="GO:0044550">
    <property type="term" value="P:secondary metabolite biosynthetic process"/>
    <property type="evidence" value="ECO:0007669"/>
    <property type="project" value="TreeGrafter"/>
</dbReference>
<dbReference type="InterPro" id="IPR010071">
    <property type="entry name" value="AA_adenyl_dom"/>
</dbReference>
<dbReference type="InterPro" id="IPR045851">
    <property type="entry name" value="AMP-bd_C_sf"/>
</dbReference>
<name>A0A081RZ70_PHOTE</name>
<keyword evidence="2" id="KW-0597">Phosphoprotein</keyword>
<dbReference type="InterPro" id="IPR025110">
    <property type="entry name" value="AMP-bd_C"/>
</dbReference>
<evidence type="ECO:0000313" key="5">
    <source>
        <dbReference type="Proteomes" id="UP000028002"/>
    </source>
</evidence>
<feature type="domain" description="Carrier" evidence="3">
    <location>
        <begin position="508"/>
        <end position="582"/>
    </location>
</feature>
<comment type="caution">
    <text evidence="4">The sequence shown here is derived from an EMBL/GenBank/DDBJ whole genome shotgun (WGS) entry which is preliminary data.</text>
</comment>
<dbReference type="NCBIfam" id="TIGR01733">
    <property type="entry name" value="AA-adenyl-dom"/>
    <property type="match status" value="1"/>
</dbReference>
<dbReference type="EMBL" id="JGVH01000019">
    <property type="protein sequence ID" value="KER03973.1"/>
    <property type="molecule type" value="Genomic_DNA"/>
</dbReference>
<evidence type="ECO:0000256" key="1">
    <source>
        <dbReference type="ARBA" id="ARBA00022450"/>
    </source>
</evidence>
<dbReference type="SMART" id="SM00823">
    <property type="entry name" value="PKS_PP"/>
    <property type="match status" value="1"/>
</dbReference>
<dbReference type="GO" id="GO:0043041">
    <property type="term" value="P:amino acid activation for nonribosomal peptide biosynthetic process"/>
    <property type="evidence" value="ECO:0007669"/>
    <property type="project" value="TreeGrafter"/>
</dbReference>
<dbReference type="InterPro" id="IPR042099">
    <property type="entry name" value="ANL_N_sf"/>
</dbReference>
<dbReference type="InterPro" id="IPR020845">
    <property type="entry name" value="AMP-binding_CS"/>
</dbReference>
<dbReference type="Pfam" id="PF13193">
    <property type="entry name" value="AMP-binding_C"/>
    <property type="match status" value="1"/>
</dbReference>
<dbReference type="AlphaFoldDB" id="A0A081RZ70"/>
<dbReference type="Gene3D" id="3.30.300.30">
    <property type="match status" value="1"/>
</dbReference>
<organism evidence="4 5">
    <name type="scientific">Photorhabdus temperata subsp. temperata Meg1</name>
    <dbReference type="NCBI Taxonomy" id="1393735"/>
    <lineage>
        <taxon>Bacteria</taxon>
        <taxon>Pseudomonadati</taxon>
        <taxon>Pseudomonadota</taxon>
        <taxon>Gammaproteobacteria</taxon>
        <taxon>Enterobacterales</taxon>
        <taxon>Morganellaceae</taxon>
        <taxon>Photorhabdus</taxon>
    </lineage>
</organism>
<dbReference type="InterPro" id="IPR009081">
    <property type="entry name" value="PP-bd_ACP"/>
</dbReference>
<dbReference type="PROSITE" id="PS50075">
    <property type="entry name" value="CARRIER"/>
    <property type="match status" value="1"/>
</dbReference>
<proteinExistence type="predicted"/>
<dbReference type="Proteomes" id="UP000028002">
    <property type="component" value="Unassembled WGS sequence"/>
</dbReference>
<dbReference type="PANTHER" id="PTHR45527:SF1">
    <property type="entry name" value="FATTY ACID SYNTHASE"/>
    <property type="match status" value="1"/>
</dbReference>
<dbReference type="InterPro" id="IPR000873">
    <property type="entry name" value="AMP-dep_synth/lig_dom"/>
</dbReference>
<accession>A0A081RZ70</accession>
<evidence type="ECO:0000313" key="4">
    <source>
        <dbReference type="EMBL" id="KER03973.1"/>
    </source>
</evidence>
<sequence length="593" mass="64806">MVVIDSSTTCADIFNHHVITSGSMIAVRQDAQFLTYQELASRAGAVAEQLRSNGIGQGNIVATLLARSPLGIVVALACWSIGAVYVHINEYEPENRVEALLSIAHADLVVTDNKNENRIGEFVKLNVEKTATRYGQYNPVVGRSPGDIAYLVFTSGSTGTPKVVAIEHYSVLNYFTAFVERIGPLPNSLACTTTFASDLGNTSIFGALLSGRTLQIISHEVVLDAKAFAATIREFSIGLLKCTPSQLEVLATQIDLSELLPEKVLILGGEIFPPRLAGAIIQRRPDLTVFNHYGPSETTIGVLMHKISEEDAGREIIPLGSPLSGVEIRLLDKAGKPVRVGETAELYIGGRSLARGYFGDDELTNKRFISIAGERFFASGDLAKETPHGEYLFWGREDRQLKVRGYRIDPLEIENALLADPDVAQAFVISITNNTRYSIELVACIVGTVDITALMQRLQTVLPASHIPSKIYRVDEIPVTVNGKVDMVMLKSMTEKAECERSALVVNQPHTATEKLITEIWREILGLKDIDINAKFMELGGDSFKSLAVFGKLRRHYPQLTIAILFSYPSISALAAYIDASNITLKSTKVVQL</sequence>
<protein>
    <submittedName>
        <fullName evidence="4">Amino acid adenylation enzyme/thioester reductase family protein</fullName>
    </submittedName>
</protein>
<dbReference type="PANTHER" id="PTHR45527">
    <property type="entry name" value="NONRIBOSOMAL PEPTIDE SYNTHETASE"/>
    <property type="match status" value="1"/>
</dbReference>
<dbReference type="Pfam" id="PF00501">
    <property type="entry name" value="AMP-binding"/>
    <property type="match status" value="1"/>
</dbReference>
<dbReference type="RefSeq" id="WP_051769303.1">
    <property type="nucleotide sequence ID" value="NZ_CAWLUD010000019.1"/>
</dbReference>
<reference evidence="4 5" key="1">
    <citation type="submission" date="2014-03" db="EMBL/GenBank/DDBJ databases">
        <title>Draft Genome of Photorhabdus temperata Meg1.</title>
        <authorList>
            <person name="Hurst S.G.IV."/>
            <person name="Morris K."/>
            <person name="Thomas K."/>
            <person name="Tisa L.S."/>
        </authorList>
    </citation>
    <scope>NUCLEOTIDE SEQUENCE [LARGE SCALE GENOMIC DNA]</scope>
    <source>
        <strain evidence="4 5">Meg1</strain>
    </source>
</reference>
<dbReference type="SUPFAM" id="SSF56801">
    <property type="entry name" value="Acetyl-CoA synthetase-like"/>
    <property type="match status" value="1"/>
</dbReference>
<dbReference type="GO" id="GO:0005737">
    <property type="term" value="C:cytoplasm"/>
    <property type="evidence" value="ECO:0007669"/>
    <property type="project" value="TreeGrafter"/>
</dbReference>
<gene>
    <name evidence="4" type="ORF">MEG1DRAFT_01253</name>
</gene>
<dbReference type="InterPro" id="IPR036736">
    <property type="entry name" value="ACP-like_sf"/>
</dbReference>
<dbReference type="PROSITE" id="PS00455">
    <property type="entry name" value="AMP_BINDING"/>
    <property type="match status" value="1"/>
</dbReference>